<protein>
    <submittedName>
        <fullName evidence="1">Uncharacterized protein</fullName>
    </submittedName>
</protein>
<feature type="non-terminal residue" evidence="1">
    <location>
        <position position="1"/>
    </location>
</feature>
<dbReference type="EMBL" id="KV475395">
    <property type="protein sequence ID" value="OCT55720.1"/>
    <property type="molecule type" value="Genomic_DNA"/>
</dbReference>
<dbReference type="Proteomes" id="UP000694892">
    <property type="component" value="Unassembled WGS sequence"/>
</dbReference>
<gene>
    <name evidence="1" type="ORF">XELAEV_18004592mg</name>
</gene>
<proteinExistence type="predicted"/>
<dbReference type="AlphaFoldDB" id="A0A974BP52"/>
<name>A0A974BP52_XENLA</name>
<accession>A0A974BP52</accession>
<organism evidence="1">
    <name type="scientific">Xenopus laevis</name>
    <name type="common">African clawed frog</name>
    <dbReference type="NCBI Taxonomy" id="8355"/>
    <lineage>
        <taxon>Eukaryota</taxon>
        <taxon>Metazoa</taxon>
        <taxon>Chordata</taxon>
        <taxon>Craniata</taxon>
        <taxon>Vertebrata</taxon>
        <taxon>Euteleostomi</taxon>
        <taxon>Amphibia</taxon>
        <taxon>Batrachia</taxon>
        <taxon>Anura</taxon>
        <taxon>Pipoidea</taxon>
        <taxon>Pipidae</taxon>
        <taxon>Xenopodinae</taxon>
        <taxon>Xenopus</taxon>
        <taxon>Xenopus</taxon>
    </lineage>
</organism>
<reference evidence="1" key="1">
    <citation type="submission" date="2016-05" db="EMBL/GenBank/DDBJ databases">
        <title>WGS assembly of Xenopus laevis.</title>
        <authorList>
            <person name="Session A."/>
            <person name="Uno Y."/>
            <person name="Kwon T."/>
            <person name="Chapman J."/>
            <person name="Toyoda A."/>
            <person name="Takahashi S."/>
            <person name="Fukui A."/>
            <person name="Hikosaka A."/>
            <person name="Putnam N."/>
            <person name="Stites J."/>
            <person name="Van Heeringen S."/>
            <person name="Quigley I."/>
            <person name="Heinz S."/>
            <person name="Hellsten U."/>
            <person name="Lyons J."/>
            <person name="Suzuki A."/>
            <person name="Kondo M."/>
            <person name="Ogino H."/>
            <person name="Ochi H."/>
            <person name="Bogdanovic O."/>
            <person name="Lister R."/>
            <person name="Georgiou G."/>
            <person name="Paranjpe S."/>
            <person name="Van Kruijsbergen I."/>
            <person name="Mozaffari S."/>
            <person name="Shu S."/>
            <person name="Schmutz J."/>
            <person name="Jenkins J."/>
            <person name="Grimwood J."/>
            <person name="Carlson J."/>
            <person name="Mitros T."/>
            <person name="Simakov O."/>
            <person name="Heald R."/>
            <person name="Miller K."/>
            <person name="Haudenschild C."/>
            <person name="Kuroki Y."/>
            <person name="Tanaka T."/>
            <person name="Michiue T."/>
            <person name="Watanabe M."/>
            <person name="Kinoshita T."/>
            <person name="Ohta Y."/>
            <person name="Mawaribuchi S."/>
            <person name="Suzuki Y."/>
            <person name="Haramoto Y."/>
            <person name="Yamamoto T."/>
            <person name="Takagi C."/>
            <person name="Kitzman J."/>
            <person name="Shendure J."/>
            <person name="Nakayama T."/>
            <person name="Izutsu Y."/>
            <person name="Robert J."/>
            <person name="Dichmann D."/>
            <person name="Flajnik M."/>
            <person name="Houston D."/>
            <person name="Marcotte E."/>
            <person name="Wallingford J."/>
            <person name="Ito Y."/>
            <person name="Asashima M."/>
            <person name="Ueno N."/>
            <person name="Matsuda Y."/>
            <person name="Jan Veenstra G."/>
            <person name="Fujiyama A."/>
            <person name="Harland R."/>
            <person name="Taira M."/>
            <person name="Rokhsar D.S."/>
        </authorList>
    </citation>
    <scope>NUCLEOTIDE SEQUENCE</scope>
    <source>
        <strain evidence="1">J</strain>
        <tissue evidence="1">Blood</tissue>
    </source>
</reference>
<sequence>LSTVFFKVLSISVLFVSLSTMLLEVSTVAFSLRTFVNSFPASSMTKTIRSREHLFNTPIHLRQKSGFVRPIVGVLRIRNPRGIFFARK</sequence>
<evidence type="ECO:0000313" key="1">
    <source>
        <dbReference type="EMBL" id="OCT55720.1"/>
    </source>
</evidence>